<evidence type="ECO:0008006" key="4">
    <source>
        <dbReference type="Google" id="ProtNLM"/>
    </source>
</evidence>
<dbReference type="GO" id="GO:0005829">
    <property type="term" value="C:cytosol"/>
    <property type="evidence" value="ECO:0007669"/>
    <property type="project" value="GOC"/>
</dbReference>
<keyword evidence="3" id="KW-1185">Reference proteome</keyword>
<name>A0A1L0B1F1_9ASCO</name>
<dbReference type="InterPro" id="IPR005378">
    <property type="entry name" value="Vps35"/>
</dbReference>
<evidence type="ECO:0000313" key="2">
    <source>
        <dbReference type="EMBL" id="SGZ39612.1"/>
    </source>
</evidence>
<evidence type="ECO:0000256" key="1">
    <source>
        <dbReference type="SAM" id="Coils"/>
    </source>
</evidence>
<sequence length="867" mass="102379">MQNNSDLIKQDSFTIIRQQKVLIVRLLNEISVINNNGSNLIESFKHFNILLLELKKESDSPKEYYELYIEVYDVLTILLNYLKANHLKLFHLTDIYELIQYSNNLVPRLYLLITCGVAMLGFNTFPHIEILKDMIEMLNGVQHPIKGMFLRYYLLQRCKFIFNDEKKAVSNEFKIDFLIANFIEMNKLWIRLQYQGQLREKSSKLKERKEVELLIGYNLVQLTEVLDLEEHNLSLKLYRENTLPRILKQVISCRDIISQEYLLDILFQIFPESYHCDLTCIDLYLSSFLKLTPKTNISKSVVTLIDQIISQADQNKEENHKSTLDGGILFDKFLKFLKYLNEERPDLPFKDFIVILSPLISLVLKLIDPESLKLRLDCLDAVFSFINFKKRDYAITDEINFLLKRVFFSIKDFIEPDSSLPYSLLVECPNVDEFLLNSGSDFIRYEMLDMIIKYRIQDKSQIPLKDLSRLLKHFETNSYTIMSKSELVFKIFYMLVDSKVIISSSFEQSITDQFESLQYCKNWVLNLKIKYAKADQKGKIDFLTNGLVSQYWRLLKKIITLRKSKQKKIFEKFDKTLLKQIFKNLGGLIFEVNHKKKMLSSLVLSVDLAIQLNLHNVAFDFLESILNEINQNFDINDKYNVLLLLIEFLQKDRQYFIKNSLQDKFEQICVKVTVKSFEMNDVFLKSTLLLTCTHLWWTSDIDENNALKYNNENNGKRIHEIMNKLIQQITSNSLVTNYQLCFVLIQLLNKAIYYFIHGEIEFFTIQYLNNIVKLLKNNLKFLERENRLYLEQIQIVQEDTPDKDFSIDDLFLNFDGEIASTEDKEVDPDVNLINFKKNLLLFDSFENIKTYVLEQGSLDERFNLLTI</sequence>
<evidence type="ECO:0000313" key="3">
    <source>
        <dbReference type="Proteomes" id="UP000183365"/>
    </source>
</evidence>
<organism evidence="2 3">
    <name type="scientific">Hanseniaspora guilliermondii</name>
    <dbReference type="NCBI Taxonomy" id="56406"/>
    <lineage>
        <taxon>Eukaryota</taxon>
        <taxon>Fungi</taxon>
        <taxon>Dikarya</taxon>
        <taxon>Ascomycota</taxon>
        <taxon>Saccharomycotina</taxon>
        <taxon>Saccharomycetes</taxon>
        <taxon>Saccharomycodales</taxon>
        <taxon>Saccharomycodaceae</taxon>
        <taxon>Hanseniaspora</taxon>
    </lineage>
</organism>
<dbReference type="GO" id="GO:0006886">
    <property type="term" value="P:intracellular protein transport"/>
    <property type="evidence" value="ECO:0007669"/>
    <property type="project" value="TreeGrafter"/>
</dbReference>
<feature type="coiled-coil region" evidence="1">
    <location>
        <begin position="765"/>
        <end position="799"/>
    </location>
</feature>
<dbReference type="GO" id="GO:0030906">
    <property type="term" value="C:retromer, cargo-selective complex"/>
    <property type="evidence" value="ECO:0007669"/>
    <property type="project" value="InterPro"/>
</dbReference>
<dbReference type="PANTHER" id="PTHR11099">
    <property type="entry name" value="VACUOLAR SORTING PROTEIN 35"/>
    <property type="match status" value="1"/>
</dbReference>
<dbReference type="EMBL" id="FQNF01000027">
    <property type="protein sequence ID" value="SGZ39612.1"/>
    <property type="molecule type" value="Genomic_DNA"/>
</dbReference>
<dbReference type="PANTHER" id="PTHR11099:SF0">
    <property type="entry name" value="VACUOLAR PROTEIN SORTING-ASSOCIATED PROTEIN 35"/>
    <property type="match status" value="1"/>
</dbReference>
<dbReference type="VEuPathDB" id="FungiDB:HGUI_01812"/>
<protein>
    <recommendedName>
        <fullName evidence="4">Vacuolar protein sorting-associated protein 35</fullName>
    </recommendedName>
</protein>
<dbReference type="Proteomes" id="UP000183365">
    <property type="component" value="Unassembled WGS sequence"/>
</dbReference>
<reference evidence="3" key="1">
    <citation type="submission" date="2016-11" db="EMBL/GenBank/DDBJ databases">
        <authorList>
            <person name="Guldener U."/>
        </authorList>
    </citation>
    <scope>NUCLEOTIDE SEQUENCE [LARGE SCALE GENOMIC DNA]</scope>
</reference>
<dbReference type="GO" id="GO:0042147">
    <property type="term" value="P:retrograde transport, endosome to Golgi"/>
    <property type="evidence" value="ECO:0007669"/>
    <property type="project" value="InterPro"/>
</dbReference>
<gene>
    <name evidence="2" type="ORF">HGUI_01812</name>
</gene>
<proteinExistence type="predicted"/>
<dbReference type="AlphaFoldDB" id="A0A1L0B1F1"/>
<accession>A0A1L0B1F1</accession>
<keyword evidence="1" id="KW-0175">Coiled coil</keyword>
<dbReference type="GO" id="GO:0005770">
    <property type="term" value="C:late endosome"/>
    <property type="evidence" value="ECO:0007669"/>
    <property type="project" value="TreeGrafter"/>
</dbReference>
<dbReference type="Pfam" id="PF03635">
    <property type="entry name" value="Vps35"/>
    <property type="match status" value="1"/>
</dbReference>
<dbReference type="OrthoDB" id="10258141at2759"/>